<dbReference type="InterPro" id="IPR046739">
    <property type="entry name" value="DUF6789"/>
</dbReference>
<dbReference type="Proteomes" id="UP000189966">
    <property type="component" value="Unassembled WGS sequence"/>
</dbReference>
<feature type="transmembrane region" description="Helical" evidence="1">
    <location>
        <begin position="12"/>
        <end position="33"/>
    </location>
</feature>
<dbReference type="EMBL" id="FUZI01000001">
    <property type="protein sequence ID" value="SKC31005.1"/>
    <property type="molecule type" value="Genomic_DNA"/>
</dbReference>
<evidence type="ECO:0000313" key="3">
    <source>
        <dbReference type="Proteomes" id="UP000189966"/>
    </source>
</evidence>
<gene>
    <name evidence="2" type="ORF">CZ809_00483</name>
</gene>
<keyword evidence="1" id="KW-1133">Transmembrane helix</keyword>
<dbReference type="Pfam" id="PF20587">
    <property type="entry name" value="DUF6789"/>
    <property type="match status" value="1"/>
</dbReference>
<evidence type="ECO:0000256" key="1">
    <source>
        <dbReference type="SAM" id="Phobius"/>
    </source>
</evidence>
<dbReference type="OrthoDB" id="5822148at2"/>
<organism evidence="2 3">
    <name type="scientific">Photobacterium piscicola</name>
    <dbReference type="NCBI Taxonomy" id="1378299"/>
    <lineage>
        <taxon>Bacteria</taxon>
        <taxon>Pseudomonadati</taxon>
        <taxon>Pseudomonadota</taxon>
        <taxon>Gammaproteobacteria</taxon>
        <taxon>Vibrionales</taxon>
        <taxon>Vibrionaceae</taxon>
        <taxon>Photobacterium</taxon>
    </lineage>
</organism>
<feature type="transmembrane region" description="Helical" evidence="1">
    <location>
        <begin position="122"/>
        <end position="141"/>
    </location>
</feature>
<dbReference type="RefSeq" id="WP_080155843.1">
    <property type="nucleotide sequence ID" value="NZ_FUZI01000001.1"/>
</dbReference>
<reference evidence="2 3" key="1">
    <citation type="submission" date="2017-02" db="EMBL/GenBank/DDBJ databases">
        <authorList>
            <person name="Peterson S.W."/>
        </authorList>
    </citation>
    <scope>NUCLEOTIDE SEQUENCE [LARGE SCALE GENOMIC DNA]</scope>
    <source>
        <strain evidence="3">type strain: NCCB 100098</strain>
    </source>
</reference>
<evidence type="ECO:0000313" key="2">
    <source>
        <dbReference type="EMBL" id="SKC31005.1"/>
    </source>
</evidence>
<dbReference type="AlphaFoldDB" id="A0A1T5HW31"/>
<sequence length="147" mass="15775">MSNSIFSASNVIKAFIGGFLGTLAFTLMGKFIAPHLIGHSMNVAAIIAHMLGTSDSVGLMMHFMVGSIIFPIGYLLIGYKYLPGPGWLRGIIFLIPIYLIAMTVVMPMAGKGMFFNSIPMSMVALMGHMVFGFILGLVVGTPKKSIK</sequence>
<feature type="transmembrane region" description="Helical" evidence="1">
    <location>
        <begin position="59"/>
        <end position="79"/>
    </location>
</feature>
<feature type="transmembrane region" description="Helical" evidence="1">
    <location>
        <begin position="91"/>
        <end position="110"/>
    </location>
</feature>
<accession>A0A1T5HW31</accession>
<name>A0A1T5HW31_9GAMM</name>
<keyword evidence="1" id="KW-0812">Transmembrane</keyword>
<protein>
    <recommendedName>
        <fullName evidence="4">DUF1440 domain-containing protein</fullName>
    </recommendedName>
</protein>
<proteinExistence type="predicted"/>
<evidence type="ECO:0008006" key="4">
    <source>
        <dbReference type="Google" id="ProtNLM"/>
    </source>
</evidence>
<keyword evidence="1" id="KW-0472">Membrane</keyword>